<dbReference type="InterPro" id="IPR004386">
    <property type="entry name" value="Toxin_YafQ-like"/>
</dbReference>
<dbReference type="InterPro" id="IPR035093">
    <property type="entry name" value="RelE/ParE_toxin_dom_sf"/>
</dbReference>
<dbReference type="AlphaFoldDB" id="A0A261EU69"/>
<reference evidence="1 2" key="1">
    <citation type="journal article" date="2017" name="BMC Genomics">
        <title>Comparative genomic and phylogenomic analyses of the Bifidobacteriaceae family.</title>
        <authorList>
            <person name="Lugli G.A."/>
            <person name="Milani C."/>
            <person name="Turroni F."/>
            <person name="Duranti S."/>
            <person name="Mancabelli L."/>
            <person name="Mangifesta M."/>
            <person name="Ferrario C."/>
            <person name="Modesto M."/>
            <person name="Mattarelli P."/>
            <person name="Jiri K."/>
            <person name="van Sinderen D."/>
            <person name="Ventura M."/>
        </authorList>
    </citation>
    <scope>NUCLEOTIDE SEQUENCE [LARGE SCALE GENOMIC DNA]</scope>
    <source>
        <strain evidence="1 2">DSM 22924</strain>
    </source>
</reference>
<evidence type="ECO:0000313" key="2">
    <source>
        <dbReference type="Proteomes" id="UP000216004"/>
    </source>
</evidence>
<accession>A0A261EU69</accession>
<organism evidence="1 2">
    <name type="scientific">Bombiscardovia coagulans</name>
    <dbReference type="NCBI Taxonomy" id="686666"/>
    <lineage>
        <taxon>Bacteria</taxon>
        <taxon>Bacillati</taxon>
        <taxon>Actinomycetota</taxon>
        <taxon>Actinomycetes</taxon>
        <taxon>Bifidobacteriales</taxon>
        <taxon>Bifidobacteriaceae</taxon>
        <taxon>Bombiscardovia</taxon>
    </lineage>
</organism>
<dbReference type="OrthoDB" id="7030467at2"/>
<dbReference type="Pfam" id="PF15738">
    <property type="entry name" value="YafQ_toxin"/>
    <property type="match status" value="1"/>
</dbReference>
<proteinExistence type="predicted"/>
<sequence>MYELKVSKDFRKDYRRLSRWNPKLARELTDLLEHELQVYGRVPEQCRPHTLDNRGGLYNGCGEFHLLDDVLVIYSPFNPKGTITLRRICTHRELRTGRFGHDWPSE</sequence>
<gene>
    <name evidence="1" type="ORF">BOCO_0916</name>
</gene>
<protein>
    <submittedName>
        <fullName evidence="1">Addiction module toxin RelE</fullName>
    </submittedName>
</protein>
<comment type="caution">
    <text evidence="1">The sequence shown here is derived from an EMBL/GenBank/DDBJ whole genome shotgun (WGS) entry which is preliminary data.</text>
</comment>
<dbReference type="EMBL" id="MWWS01000004">
    <property type="protein sequence ID" value="OZG50399.1"/>
    <property type="molecule type" value="Genomic_DNA"/>
</dbReference>
<dbReference type="Proteomes" id="UP000216004">
    <property type="component" value="Unassembled WGS sequence"/>
</dbReference>
<keyword evidence="2" id="KW-1185">Reference proteome</keyword>
<evidence type="ECO:0000313" key="1">
    <source>
        <dbReference type="EMBL" id="OZG50399.1"/>
    </source>
</evidence>
<name>A0A261EU69_9BIFI</name>
<dbReference type="RefSeq" id="WP_094722877.1">
    <property type="nucleotide sequence ID" value="NZ_MWWS01000004.1"/>
</dbReference>
<dbReference type="SUPFAM" id="SSF143011">
    <property type="entry name" value="RelE-like"/>
    <property type="match status" value="1"/>
</dbReference>
<dbReference type="Gene3D" id="3.30.2310.20">
    <property type="entry name" value="RelE-like"/>
    <property type="match status" value="1"/>
</dbReference>